<feature type="region of interest" description="Disordered" evidence="1">
    <location>
        <begin position="503"/>
        <end position="546"/>
    </location>
</feature>
<evidence type="ECO:0000256" key="1">
    <source>
        <dbReference type="SAM" id="MobiDB-lite"/>
    </source>
</evidence>
<dbReference type="RefSeq" id="WP_247028405.1">
    <property type="nucleotide sequence ID" value="NZ_JALKCH010000005.1"/>
</dbReference>
<reference evidence="3 4" key="1">
    <citation type="submission" date="2022-04" db="EMBL/GenBank/DDBJ databases">
        <authorList>
            <person name="Grouzdev D.S."/>
            <person name="Pantiukh K.S."/>
            <person name="Krutkina M.S."/>
        </authorList>
    </citation>
    <scope>NUCLEOTIDE SEQUENCE [LARGE SCALE GENOMIC DNA]</scope>
    <source>
        <strain evidence="3 4">6x-1</strain>
    </source>
</reference>
<keyword evidence="2" id="KW-0812">Transmembrane</keyword>
<proteinExistence type="predicted"/>
<feature type="transmembrane region" description="Helical" evidence="2">
    <location>
        <begin position="345"/>
        <end position="367"/>
    </location>
</feature>
<sequence>MSQPLDIRGVAEISDRVSPTLARISATMAGVARNPALKRVASDMSGLRSASVLTGRALAGVGGALKTVAWNFAAVGSVAALGVATYFGAVATAAYSAAKSFAAAGAEVSDVAGRLGVSGEKLQEWRYAAQASGASAGALDAGLSRLQKTMVDASRGKNKDAAALLHKLGISAKDAKGHIKPLATIMPQLAKAFEKNTDPALRARMAMALFGESGAALVPMLADGKRGLEELAAEARKMGIILSEEDIKRAKRLSDEIDKTGTSLHGLGLTIGSELEPVMTPMLGQFREWIAVNRQWIALKIRQVVESLRDAFKDFDIKGFVEQTERGFRRIDWAIGKIGGWRNAFIGFAAILSSPVWLPLLKTAWAIGTVAGRIVRTGASLLALGGWPVILGVAAIAGALNNWQEFSAGVSGIWNGFKTMFSGDVFGGIVGIWTGVFETLKSIIRGLLAVVDETFGTDLRGALENALSWLGGFLEENLFGPFKRIIDRIKGLWESLSFTVPSINTPATNGPHGETVQPTNRPRGAPALNSAPATPSQPSRGRYGALSDRPSLYAMERGVRQADAGSAVRGGATLNVRFANAPPGTKANVTPQGSIFGDWSLDMGLQGTG</sequence>
<gene>
    <name evidence="3" type="ORF">MWN34_08235</name>
</gene>
<evidence type="ECO:0000313" key="4">
    <source>
        <dbReference type="Proteomes" id="UP001203284"/>
    </source>
</evidence>
<organism evidence="3 4">
    <name type="scientific">Ancylobacter crimeensis</name>
    <dbReference type="NCBI Taxonomy" id="2579147"/>
    <lineage>
        <taxon>Bacteria</taxon>
        <taxon>Pseudomonadati</taxon>
        <taxon>Pseudomonadota</taxon>
        <taxon>Alphaproteobacteria</taxon>
        <taxon>Hyphomicrobiales</taxon>
        <taxon>Xanthobacteraceae</taxon>
        <taxon>Ancylobacter</taxon>
    </lineage>
</organism>
<dbReference type="NCBIfam" id="TIGR01760">
    <property type="entry name" value="tape_meas_TP901"/>
    <property type="match status" value="1"/>
</dbReference>
<keyword evidence="2" id="KW-1133">Transmembrane helix</keyword>
<evidence type="ECO:0000256" key="2">
    <source>
        <dbReference type="SAM" id="Phobius"/>
    </source>
</evidence>
<comment type="caution">
    <text evidence="3">The sequence shown here is derived from an EMBL/GenBank/DDBJ whole genome shotgun (WGS) entry which is preliminary data.</text>
</comment>
<keyword evidence="2" id="KW-0472">Membrane</keyword>
<keyword evidence="4" id="KW-1185">Reference proteome</keyword>
<dbReference type="Proteomes" id="UP001203284">
    <property type="component" value="Unassembled WGS sequence"/>
</dbReference>
<evidence type="ECO:0000313" key="3">
    <source>
        <dbReference type="EMBL" id="MCK0196900.1"/>
    </source>
</evidence>
<dbReference type="InterPro" id="IPR010090">
    <property type="entry name" value="Phage_tape_meas"/>
</dbReference>
<accession>A0ABT0DAC3</accession>
<feature type="transmembrane region" description="Helical" evidence="2">
    <location>
        <begin position="379"/>
        <end position="400"/>
    </location>
</feature>
<name>A0ABT0DAC3_9HYPH</name>
<protein>
    <submittedName>
        <fullName evidence="3">Phage tail tape measure protein</fullName>
    </submittedName>
</protein>
<dbReference type="EMBL" id="JALKCH010000005">
    <property type="protein sequence ID" value="MCK0196900.1"/>
    <property type="molecule type" value="Genomic_DNA"/>
</dbReference>
<feature type="transmembrane region" description="Helical" evidence="2">
    <location>
        <begin position="420"/>
        <end position="437"/>
    </location>
</feature>